<reference evidence="2 3" key="1">
    <citation type="submission" date="2023-07" db="EMBL/GenBank/DDBJ databases">
        <title>Sorghum-associated microbial communities from plants grown in Nebraska, USA.</title>
        <authorList>
            <person name="Schachtman D."/>
        </authorList>
    </citation>
    <scope>NUCLEOTIDE SEQUENCE [LARGE SCALE GENOMIC DNA]</scope>
    <source>
        <strain evidence="2 3">584</strain>
    </source>
</reference>
<proteinExistence type="predicted"/>
<gene>
    <name evidence="2" type="ORF">E9232_006184</name>
</gene>
<accession>A0ABU1JZ83</accession>
<feature type="domain" description="Glycosyl transferase family 28 C-terminal" evidence="1">
    <location>
        <begin position="212"/>
        <end position="354"/>
    </location>
</feature>
<dbReference type="PANTHER" id="PTHR21015:SF28">
    <property type="entry name" value="SLL1722 PROTEIN"/>
    <property type="match status" value="1"/>
</dbReference>
<dbReference type="EMBL" id="JAVDPW010000013">
    <property type="protein sequence ID" value="MDR6293633.1"/>
    <property type="molecule type" value="Genomic_DNA"/>
</dbReference>
<dbReference type="InterPro" id="IPR007235">
    <property type="entry name" value="Glyco_trans_28_C"/>
</dbReference>
<comment type="caution">
    <text evidence="2">The sequence shown here is derived from an EMBL/GenBank/DDBJ whole genome shotgun (WGS) entry which is preliminary data.</text>
</comment>
<dbReference type="SUPFAM" id="SSF53756">
    <property type="entry name" value="UDP-Glycosyltransferase/glycogen phosphorylase"/>
    <property type="match status" value="1"/>
</dbReference>
<dbReference type="Pfam" id="PF04101">
    <property type="entry name" value="Glyco_tran_28_C"/>
    <property type="match status" value="1"/>
</dbReference>
<keyword evidence="3" id="KW-1185">Reference proteome</keyword>
<dbReference type="RefSeq" id="WP_309800771.1">
    <property type="nucleotide sequence ID" value="NZ_JAVDPW010000013.1"/>
</dbReference>
<name>A0ABU1JZ83_9PROT</name>
<evidence type="ECO:0000313" key="2">
    <source>
        <dbReference type="EMBL" id="MDR6293633.1"/>
    </source>
</evidence>
<evidence type="ECO:0000313" key="3">
    <source>
        <dbReference type="Proteomes" id="UP001262410"/>
    </source>
</evidence>
<dbReference type="Proteomes" id="UP001262410">
    <property type="component" value="Unassembled WGS sequence"/>
</dbReference>
<evidence type="ECO:0000259" key="1">
    <source>
        <dbReference type="Pfam" id="PF04101"/>
    </source>
</evidence>
<dbReference type="PANTHER" id="PTHR21015">
    <property type="entry name" value="UDP-N-ACETYLGLUCOSAMINE--N-ACETYLMURAMYL-(PENTAPEPTIDE) PYROPHOSPHORYL-UNDECAPRENOL N-ACETYLGLUCOSAMINE TRANSFERASE 1"/>
    <property type="match status" value="1"/>
</dbReference>
<organism evidence="2 3">
    <name type="scientific">Inquilinus ginsengisoli</name>
    <dbReference type="NCBI Taxonomy" id="363840"/>
    <lineage>
        <taxon>Bacteria</taxon>
        <taxon>Pseudomonadati</taxon>
        <taxon>Pseudomonadota</taxon>
        <taxon>Alphaproteobacteria</taxon>
        <taxon>Rhodospirillales</taxon>
        <taxon>Rhodospirillaceae</taxon>
        <taxon>Inquilinus</taxon>
    </lineage>
</organism>
<dbReference type="Gene3D" id="3.40.50.2000">
    <property type="entry name" value="Glycogen Phosphorylase B"/>
    <property type="match status" value="1"/>
</dbReference>
<sequence>MKLLFHVQHLLGIGHVRRAAVITRALVEAGFAVTVAQGGFAVPGTDWGGAEVVPLPPVRSADTGFRTLLDAEDRPIDTGWKKRRAAELLALHARVRPDILLIETFPFGRRAFAFELVPLLEIARRAVPRPLIASSVRDILVDKNDPAKVEGMADTARALFDLVLVHGDPAVIPFEASFPPAPRIADLIRYTGYVGARPTREAPPGDGVDEIVVSVGGGAVGAELLRAALGARAISAQRDARWRLLAGPDLPAGTMAELAAVAPNGVVVEPARPDFPSLLARCRLSISQAGYNTVMDVMRAGCRAVFVPFAAEGETEQTRRAELLAARGHCLVVPEQGLTSERLARAVDDAVAAPPPPRATLALDGAQAAARLLRDAAAGKRSAA</sequence>
<protein>
    <submittedName>
        <fullName evidence="2">Glycosyltransferase</fullName>
    </submittedName>
</protein>